<feature type="transmembrane region" description="Helical" evidence="9">
    <location>
        <begin position="1376"/>
        <end position="1398"/>
    </location>
</feature>
<keyword evidence="16" id="KW-1185">Reference proteome</keyword>
<evidence type="ECO:0000256" key="9">
    <source>
        <dbReference type="SAM" id="Phobius"/>
    </source>
</evidence>
<evidence type="ECO:0000256" key="5">
    <source>
        <dbReference type="ARBA" id="ARBA00023136"/>
    </source>
</evidence>
<accession>A0AAV6PM81</accession>
<protein>
    <submittedName>
        <fullName evidence="15">Adhesion G protein-coupled receptor F5-like</fullName>
    </submittedName>
</protein>
<dbReference type="InterPro" id="IPR013098">
    <property type="entry name" value="Ig_I-set"/>
</dbReference>
<feature type="domain" description="G-protein coupled receptors family 2 profile 2" evidence="13">
    <location>
        <begin position="1340"/>
        <end position="1600"/>
    </location>
</feature>
<evidence type="ECO:0000259" key="11">
    <source>
        <dbReference type="PROSITE" id="PS50024"/>
    </source>
</evidence>
<evidence type="ECO:0000256" key="10">
    <source>
        <dbReference type="SAM" id="SignalP"/>
    </source>
</evidence>
<keyword evidence="5 9" id="KW-0472">Membrane</keyword>
<dbReference type="PROSITE" id="PS50221">
    <property type="entry name" value="GAIN_B"/>
    <property type="match status" value="1"/>
</dbReference>
<dbReference type="Pfam" id="PF07679">
    <property type="entry name" value="I-set"/>
    <property type="match status" value="1"/>
</dbReference>
<keyword evidence="3 9" id="KW-0812">Transmembrane</keyword>
<keyword evidence="6" id="KW-1015">Disulfide bond</keyword>
<feature type="transmembrane region" description="Helical" evidence="9">
    <location>
        <begin position="1342"/>
        <end position="1364"/>
    </location>
</feature>
<comment type="caution">
    <text evidence="15">The sequence shown here is derived from an EMBL/GenBank/DDBJ whole genome shotgun (WGS) entry which is preliminary data.</text>
</comment>
<dbReference type="InterPro" id="IPR007110">
    <property type="entry name" value="Ig-like_dom"/>
</dbReference>
<evidence type="ECO:0000259" key="13">
    <source>
        <dbReference type="PROSITE" id="PS50261"/>
    </source>
</evidence>
<dbReference type="InterPro" id="IPR057244">
    <property type="entry name" value="GAIN_B"/>
</dbReference>
<reference evidence="15 16" key="1">
    <citation type="journal article" date="2021" name="Sci. Rep.">
        <title>Chromosome anchoring in Senegalese sole (Solea senegalensis) reveals sex-associated markers and genome rearrangements in flatfish.</title>
        <authorList>
            <person name="Guerrero-Cozar I."/>
            <person name="Gomez-Garrido J."/>
            <person name="Berbel C."/>
            <person name="Martinez-Blanch J.F."/>
            <person name="Alioto T."/>
            <person name="Claros M.G."/>
            <person name="Gagnaire P.A."/>
            <person name="Manchado M."/>
        </authorList>
    </citation>
    <scope>NUCLEOTIDE SEQUENCE [LARGE SCALE GENOMIC DNA]</scope>
    <source>
        <strain evidence="15">Sse05_10M</strain>
    </source>
</reference>
<dbReference type="GO" id="GO:0004930">
    <property type="term" value="F:G protein-coupled receptor activity"/>
    <property type="evidence" value="ECO:0007669"/>
    <property type="project" value="InterPro"/>
</dbReference>
<dbReference type="CDD" id="cd15932">
    <property type="entry name" value="7tmB2_GPR116-like_Adhesion_VI"/>
    <property type="match status" value="1"/>
</dbReference>
<dbReference type="GO" id="GO:0007189">
    <property type="term" value="P:adenylate cyclase-activating G protein-coupled receptor signaling pathway"/>
    <property type="evidence" value="ECO:0007669"/>
    <property type="project" value="TreeGrafter"/>
</dbReference>
<organism evidence="15 16">
    <name type="scientific">Solea senegalensis</name>
    <name type="common">Senegalese sole</name>
    <dbReference type="NCBI Taxonomy" id="28829"/>
    <lineage>
        <taxon>Eukaryota</taxon>
        <taxon>Metazoa</taxon>
        <taxon>Chordata</taxon>
        <taxon>Craniata</taxon>
        <taxon>Vertebrata</taxon>
        <taxon>Euteleostomi</taxon>
        <taxon>Actinopterygii</taxon>
        <taxon>Neopterygii</taxon>
        <taxon>Teleostei</taxon>
        <taxon>Neoteleostei</taxon>
        <taxon>Acanthomorphata</taxon>
        <taxon>Carangaria</taxon>
        <taxon>Pleuronectiformes</taxon>
        <taxon>Pleuronectoidei</taxon>
        <taxon>Soleidae</taxon>
        <taxon>Solea</taxon>
    </lineage>
</organism>
<feature type="domain" description="Ig-like" evidence="14">
    <location>
        <begin position="842"/>
        <end position="922"/>
    </location>
</feature>
<comment type="similarity">
    <text evidence="2">Belongs to the G-protein coupled receptor 2 family. Adhesion G-protein coupled receptor (ADGR) subfamily.</text>
</comment>
<dbReference type="Pfam" id="PF01825">
    <property type="entry name" value="GPS"/>
    <property type="match status" value="1"/>
</dbReference>
<feature type="transmembrane region" description="Helical" evidence="9">
    <location>
        <begin position="1418"/>
        <end position="1443"/>
    </location>
</feature>
<evidence type="ECO:0000256" key="3">
    <source>
        <dbReference type="ARBA" id="ARBA00022692"/>
    </source>
</evidence>
<feature type="compositionally biased region" description="Low complexity" evidence="8">
    <location>
        <begin position="697"/>
        <end position="709"/>
    </location>
</feature>
<dbReference type="GO" id="GO:0007166">
    <property type="term" value="P:cell surface receptor signaling pathway"/>
    <property type="evidence" value="ECO:0007669"/>
    <property type="project" value="InterPro"/>
</dbReference>
<evidence type="ECO:0000256" key="2">
    <source>
        <dbReference type="ARBA" id="ARBA00007343"/>
    </source>
</evidence>
<feature type="domain" description="GAIN-B" evidence="12">
    <location>
        <begin position="1189"/>
        <end position="1336"/>
    </location>
</feature>
<dbReference type="InterPro" id="IPR000082">
    <property type="entry name" value="SEA_dom"/>
</dbReference>
<dbReference type="InterPro" id="IPR000203">
    <property type="entry name" value="GPS"/>
</dbReference>
<feature type="domain" description="SEA" evidence="11">
    <location>
        <begin position="734"/>
        <end position="838"/>
    </location>
</feature>
<dbReference type="EMBL" id="JAGKHQ010000553">
    <property type="protein sequence ID" value="KAG7467641.1"/>
    <property type="molecule type" value="Genomic_DNA"/>
</dbReference>
<dbReference type="InterPro" id="IPR000832">
    <property type="entry name" value="GPCR_2_secretin-like"/>
</dbReference>
<keyword evidence="15" id="KW-0675">Receptor</keyword>
<feature type="chain" id="PRO_5043372370" evidence="10">
    <location>
        <begin position="27"/>
        <end position="1656"/>
    </location>
</feature>
<dbReference type="InterPro" id="IPR051587">
    <property type="entry name" value="Adhesion_GPCR"/>
</dbReference>
<evidence type="ECO:0000256" key="4">
    <source>
        <dbReference type="ARBA" id="ARBA00022989"/>
    </source>
</evidence>
<dbReference type="Pfam" id="PF00002">
    <property type="entry name" value="7tm_2"/>
    <property type="match status" value="1"/>
</dbReference>
<dbReference type="GO" id="GO:0016020">
    <property type="term" value="C:membrane"/>
    <property type="evidence" value="ECO:0007669"/>
    <property type="project" value="UniProtKB-SubCell"/>
</dbReference>
<feature type="transmembrane region" description="Helical" evidence="9">
    <location>
        <begin position="1544"/>
        <end position="1563"/>
    </location>
</feature>
<evidence type="ECO:0000313" key="16">
    <source>
        <dbReference type="Proteomes" id="UP000693946"/>
    </source>
</evidence>
<dbReference type="Proteomes" id="UP000693946">
    <property type="component" value="Unassembled WGS sequence"/>
</dbReference>
<dbReference type="CDD" id="cd00096">
    <property type="entry name" value="Ig"/>
    <property type="match status" value="1"/>
</dbReference>
<keyword evidence="7" id="KW-0325">Glycoprotein</keyword>
<dbReference type="PROSITE" id="PS50261">
    <property type="entry name" value="G_PROTEIN_RECEP_F2_4"/>
    <property type="match status" value="1"/>
</dbReference>
<keyword evidence="10" id="KW-0732">Signal</keyword>
<dbReference type="InterPro" id="IPR017981">
    <property type="entry name" value="GPCR_2-like_7TM"/>
</dbReference>
<evidence type="ECO:0000256" key="6">
    <source>
        <dbReference type="ARBA" id="ARBA00023157"/>
    </source>
</evidence>
<feature type="region of interest" description="Disordered" evidence="8">
    <location>
        <begin position="688"/>
        <end position="736"/>
    </location>
</feature>
<feature type="transmembrane region" description="Helical" evidence="9">
    <location>
        <begin position="1455"/>
        <end position="1481"/>
    </location>
</feature>
<dbReference type="InterPro" id="IPR057400">
    <property type="entry name" value="ADGRF3/5_N"/>
</dbReference>
<gene>
    <name evidence="15" type="ORF">JOB18_007514</name>
</gene>
<dbReference type="SMART" id="SM00303">
    <property type="entry name" value="GPS"/>
    <property type="match status" value="1"/>
</dbReference>
<evidence type="ECO:0000259" key="14">
    <source>
        <dbReference type="PROSITE" id="PS50835"/>
    </source>
</evidence>
<dbReference type="PROSITE" id="PS50024">
    <property type="entry name" value="SEA"/>
    <property type="match status" value="1"/>
</dbReference>
<dbReference type="PANTHER" id="PTHR45813">
    <property type="entry name" value="IG-LIKE DOMAIN-CONTAINING PROTEIN"/>
    <property type="match status" value="1"/>
</dbReference>
<dbReference type="FunFam" id="1.20.1070.10:FF:000058">
    <property type="entry name" value="Adhesion G protein-coupled receptor F5"/>
    <property type="match status" value="1"/>
</dbReference>
<feature type="transmembrane region" description="Helical" evidence="9">
    <location>
        <begin position="1501"/>
        <end position="1524"/>
    </location>
</feature>
<dbReference type="Pfam" id="PF25387">
    <property type="entry name" value="ADGRF3_N"/>
    <property type="match status" value="5"/>
</dbReference>
<sequence>MALPKAIGYMIILLAIFYSLEHQGYREPLNTFFKELLGIKASHSHAREKRVSTINTREVIVQAVVDASDLDQIRLLLSSDPVFSVLDGSVLISSAEATSVCSSNMTEYECRCEDSLAWSYNNCITYGACDEIVGDTCNCINALPEDGQHCQPVTTPSPTSPNVTTPSPPSLNVVTDLVVDVRIPVSVLEGYGVSFIRTYLNSYPGPFIINDFTQIIDLNLTTVCYPGLNGGLQCRCEEQFAWSCDTCIDHTVCSNTTFTNDSCGCINALPPGGELCEPITSVAPCSPSTNVTTPAPNVTTPAPPSPNVVIDLVVDVRIPVSVLEGYSVSFIRTYLNSYPGPFIINDFTQIIDLNLTTVCYPGLNGGLQCQCEEQFAWSCDTCIDHTVCSNTTFTNDSCSCINALPPGGELCEPITSVAPCSPSTNVTTPAPPSPNVVTDLVVDVRIPLSVLEGYDVSFIRTYLNSFPGPFIINNFTQIIDLNLTTVCYPGLNGGLQCRCEEQFAWSCDTCIKHTVCSNTTFTNDSCGCINALPPGGELCEPITSIAPCPPPINVTTPAPPTPNVTTPAPPAPNVVTDLVVDVRIPVSVLEGYGVSFIRTYLNSFLGPFIINDFTQIIDLNLTTVCYPGLNGRLQCQCEEQFAWSCDTCIKHTVCSNTTFTNDSCGCVNALPPGGELCEPITSIGSCPISTPPPPPTTTTTPMTTTTTTPTPTPTPTPTTTTTPSIGTTPPPPPTTTTVVEKFRLIMNIKYSKEYNNPDNDVHQNVNEIIQAKCKETIETFKSATITSFTEGSTIVEYTVRASSFGKGELQALESGIFTDLANTYSMIYQSSTFIPFQSPFLGEKVILTCGPIPLVVGFTDRWTIEWKIGDKMILADSVHKIAKNKNSSTLTIERFFITDQGKYTCLLKEGNVFRQTSNGVLSVKETPLVQVDPMKQKVKCEDGNSVVLACTVNSPYKVKLLPVVLEPANSISHTYVADSTKCSPTPVVFTCQEETSPNLFQEKISLELVRGSFLCDDPRFGVGNLDDTVEFSCEPDEVGQRIAACLANGSWAIVEINCILKPIKQLLDQSQFLTNNSLPEFLLELSNVTITLSAKVVVSPTNINAIVEILTNVANTVTSSNIEINKDLMTDVLKTAGVLTRDEATNSWETLNNKSASNSSVITSNFTNESPSSSLLLSIENITSNLDKSSFNIETTSIILTKTTFTDSFTDDFNSSVGIDIPESDGVNKSITVITFFSMENVLPARAVDNSTSNVINGKVVLVQSTGNITNITIEFNIINDSLKTPQCVFWNFDLFGGLGGWDDEGCEVSLVNETVTCNCNHLTSFSILMSPFGLDLPILDYITYIGVGISMLSLVICLIIEAIIWRKVCRNNTAFLRHVSIVNIAVSLLIADIWFIIGAAISDAEVKNPPACTAATFFIHFFYLALFFWMLASALLLLYRTISVFGGDLSKNALLAIGFCLGYGAPLIIAVITIAVTAPVEEYIRENEACWLNWHKSKALLAFVIPALLIVVINLCILIIVLYKMLRRRGVVDSAHPAEKNALAVIARTLAFLTPFFGLTWGLGVGTMIDPFNIGIHIAFAFFNSLQGFFILVFGTLLDKKVWSEIGKMTSSIGTRSTSAGNSSSGQGFFRNWRRRDGYNISSHDSGVSNSYVNT</sequence>
<evidence type="ECO:0000259" key="12">
    <source>
        <dbReference type="PROSITE" id="PS50221"/>
    </source>
</evidence>
<dbReference type="PANTHER" id="PTHR45813:SF4">
    <property type="entry name" value="ADHESION G PROTEIN-COUPLED RECEPTOR F5"/>
    <property type="match status" value="1"/>
</dbReference>
<keyword evidence="4 9" id="KW-1133">Transmembrane helix</keyword>
<feature type="transmembrane region" description="Helical" evidence="9">
    <location>
        <begin position="1575"/>
        <end position="1599"/>
    </location>
</feature>
<dbReference type="PROSITE" id="PS50835">
    <property type="entry name" value="IG_LIKE"/>
    <property type="match status" value="1"/>
</dbReference>
<proteinExistence type="inferred from homology"/>
<evidence type="ECO:0000256" key="7">
    <source>
        <dbReference type="ARBA" id="ARBA00023180"/>
    </source>
</evidence>
<evidence type="ECO:0000256" key="1">
    <source>
        <dbReference type="ARBA" id="ARBA00004141"/>
    </source>
</evidence>
<comment type="subcellular location">
    <subcellularLocation>
        <location evidence="1">Membrane</location>
        <topology evidence="1">Multi-pass membrane protein</topology>
    </subcellularLocation>
</comment>
<evidence type="ECO:0000256" key="8">
    <source>
        <dbReference type="SAM" id="MobiDB-lite"/>
    </source>
</evidence>
<feature type="compositionally biased region" description="Low complexity" evidence="8">
    <location>
        <begin position="717"/>
        <end position="727"/>
    </location>
</feature>
<evidence type="ECO:0000313" key="15">
    <source>
        <dbReference type="EMBL" id="KAG7467641.1"/>
    </source>
</evidence>
<feature type="signal peptide" evidence="10">
    <location>
        <begin position="1"/>
        <end position="26"/>
    </location>
</feature>
<name>A0AAV6PM81_SOLSE</name>